<name>A0A840YBG1_9SPHN</name>
<dbReference type="EMBL" id="JACIJF010000001">
    <property type="protein sequence ID" value="MBB5709369.1"/>
    <property type="molecule type" value="Genomic_DNA"/>
</dbReference>
<reference evidence="1 2" key="1">
    <citation type="submission" date="2020-08" db="EMBL/GenBank/DDBJ databases">
        <title>Genomic Encyclopedia of Type Strains, Phase IV (KMG-IV): sequencing the most valuable type-strain genomes for metagenomic binning, comparative biology and taxonomic classification.</title>
        <authorList>
            <person name="Goeker M."/>
        </authorList>
    </citation>
    <scope>NUCLEOTIDE SEQUENCE [LARGE SCALE GENOMIC DNA]</scope>
    <source>
        <strain evidence="1 2">DSM 26736</strain>
    </source>
</reference>
<dbReference type="AlphaFoldDB" id="A0A840YBG1"/>
<protein>
    <recommendedName>
        <fullName evidence="3">GIY-YIG nuclease family protein</fullName>
    </recommendedName>
</protein>
<dbReference type="Proteomes" id="UP000527143">
    <property type="component" value="Unassembled WGS sequence"/>
</dbReference>
<evidence type="ECO:0000313" key="2">
    <source>
        <dbReference type="Proteomes" id="UP000527143"/>
    </source>
</evidence>
<dbReference type="RefSeq" id="WP_184084000.1">
    <property type="nucleotide sequence ID" value="NZ_JACIJF010000001.1"/>
</dbReference>
<dbReference type="Pfam" id="PF13455">
    <property type="entry name" value="MUG113"/>
    <property type="match status" value="1"/>
</dbReference>
<proteinExistence type="predicted"/>
<comment type="caution">
    <text evidence="1">The sequence shown here is derived from an EMBL/GenBank/DDBJ whole genome shotgun (WGS) entry which is preliminary data.</text>
</comment>
<sequence>MGATGINGLQVAGEKSRARRCWFIPDGTELARRQQAKADEEAAWLAEMDAAPLTWGLCYFIGCDEGMVKIGWSKDVNRRLAELKGPSLYKLNVLAAARGGREREAYYHQKFDAHALGNEWFTRCPEIEAEIARLNGGAA</sequence>
<gene>
    <name evidence="1" type="ORF">FHT02_000575</name>
</gene>
<evidence type="ECO:0008006" key="3">
    <source>
        <dbReference type="Google" id="ProtNLM"/>
    </source>
</evidence>
<keyword evidence="2" id="KW-1185">Reference proteome</keyword>
<organism evidence="1 2">
    <name type="scientific">Sphingomonas xinjiangensis</name>
    <dbReference type="NCBI Taxonomy" id="643568"/>
    <lineage>
        <taxon>Bacteria</taxon>
        <taxon>Pseudomonadati</taxon>
        <taxon>Pseudomonadota</taxon>
        <taxon>Alphaproteobacteria</taxon>
        <taxon>Sphingomonadales</taxon>
        <taxon>Sphingomonadaceae</taxon>
        <taxon>Sphingomonas</taxon>
    </lineage>
</organism>
<evidence type="ECO:0000313" key="1">
    <source>
        <dbReference type="EMBL" id="MBB5709369.1"/>
    </source>
</evidence>
<accession>A0A840YBG1</accession>